<evidence type="ECO:0000313" key="3">
    <source>
        <dbReference type="Proteomes" id="UP000824262"/>
    </source>
</evidence>
<feature type="transmembrane region" description="Helical" evidence="1">
    <location>
        <begin position="29"/>
        <end position="49"/>
    </location>
</feature>
<dbReference type="Pfam" id="PF03729">
    <property type="entry name" value="DUF308"/>
    <property type="match status" value="2"/>
</dbReference>
<feature type="transmembrane region" description="Helical" evidence="1">
    <location>
        <begin position="7"/>
        <end position="23"/>
    </location>
</feature>
<reference evidence="2" key="1">
    <citation type="submission" date="2020-10" db="EMBL/GenBank/DDBJ databases">
        <authorList>
            <person name="Gilroy R."/>
        </authorList>
    </citation>
    <scope>NUCLEOTIDE SEQUENCE</scope>
    <source>
        <strain evidence="2">ChiBcolR7-354</strain>
    </source>
</reference>
<dbReference type="AlphaFoldDB" id="A0A9D0ZET9"/>
<keyword evidence="1" id="KW-0812">Transmembrane</keyword>
<evidence type="ECO:0000256" key="1">
    <source>
        <dbReference type="SAM" id="Phobius"/>
    </source>
</evidence>
<dbReference type="InterPro" id="IPR005325">
    <property type="entry name" value="DUF308_memb"/>
</dbReference>
<dbReference type="Proteomes" id="UP000824262">
    <property type="component" value="Unassembled WGS sequence"/>
</dbReference>
<comment type="caution">
    <text evidence="2">The sequence shown here is derived from an EMBL/GenBank/DDBJ whole genome shotgun (WGS) entry which is preliminary data.</text>
</comment>
<evidence type="ECO:0000313" key="2">
    <source>
        <dbReference type="EMBL" id="HIQ79263.1"/>
    </source>
</evidence>
<name>A0A9D0ZET9_9FIRM</name>
<sequence length="169" mass="17575">MQSGARQVIVSVAYAVIGLVLIIRPGLTASVLCGGIGVCALIFGAARLIMYFTRRGEYGGGELAVGIALAAVGLLCLAAPRLVMSVLPLVLGVVLVIDGAGKFSRGLELRKLGYTHWYLTLLLALCLLIVGLTLVINPFGMVETAVTFFGICLLLDGAADIALLLFGGR</sequence>
<feature type="transmembrane region" description="Helical" evidence="1">
    <location>
        <begin position="116"/>
        <end position="139"/>
    </location>
</feature>
<organism evidence="2 3">
    <name type="scientific">Candidatus Scatomorpha intestinavium</name>
    <dbReference type="NCBI Taxonomy" id="2840922"/>
    <lineage>
        <taxon>Bacteria</taxon>
        <taxon>Bacillati</taxon>
        <taxon>Bacillota</taxon>
        <taxon>Clostridia</taxon>
        <taxon>Eubacteriales</taxon>
        <taxon>Candidatus Scatomorpha</taxon>
    </lineage>
</organism>
<dbReference type="PANTHER" id="PTHR34989">
    <property type="entry name" value="PROTEIN HDED"/>
    <property type="match status" value="1"/>
</dbReference>
<dbReference type="InterPro" id="IPR052712">
    <property type="entry name" value="Acid_resist_chaperone_HdeD"/>
</dbReference>
<feature type="transmembrane region" description="Helical" evidence="1">
    <location>
        <begin position="145"/>
        <end position="166"/>
    </location>
</feature>
<dbReference type="EMBL" id="DVGA01000090">
    <property type="protein sequence ID" value="HIQ79263.1"/>
    <property type="molecule type" value="Genomic_DNA"/>
</dbReference>
<proteinExistence type="predicted"/>
<reference evidence="2" key="2">
    <citation type="journal article" date="2021" name="PeerJ">
        <title>Extensive microbial diversity within the chicken gut microbiome revealed by metagenomics and culture.</title>
        <authorList>
            <person name="Gilroy R."/>
            <person name="Ravi A."/>
            <person name="Getino M."/>
            <person name="Pursley I."/>
            <person name="Horton D.L."/>
            <person name="Alikhan N.F."/>
            <person name="Baker D."/>
            <person name="Gharbi K."/>
            <person name="Hall N."/>
            <person name="Watson M."/>
            <person name="Adriaenssens E.M."/>
            <person name="Foster-Nyarko E."/>
            <person name="Jarju S."/>
            <person name="Secka A."/>
            <person name="Antonio M."/>
            <person name="Oren A."/>
            <person name="Chaudhuri R.R."/>
            <person name="La Ragione R."/>
            <person name="Hildebrand F."/>
            <person name="Pallen M.J."/>
        </authorList>
    </citation>
    <scope>NUCLEOTIDE SEQUENCE</scope>
    <source>
        <strain evidence="2">ChiBcolR7-354</strain>
    </source>
</reference>
<feature type="transmembrane region" description="Helical" evidence="1">
    <location>
        <begin position="61"/>
        <end position="80"/>
    </location>
</feature>
<gene>
    <name evidence="2" type="ORF">IAB77_08410</name>
</gene>
<protein>
    <submittedName>
        <fullName evidence="2">DUF308 domain-containing protein</fullName>
    </submittedName>
</protein>
<keyword evidence="1" id="KW-1133">Transmembrane helix</keyword>
<keyword evidence="1" id="KW-0472">Membrane</keyword>
<accession>A0A9D0ZET9</accession>
<feature type="transmembrane region" description="Helical" evidence="1">
    <location>
        <begin position="86"/>
        <end position="104"/>
    </location>
</feature>
<dbReference type="GO" id="GO:0005886">
    <property type="term" value="C:plasma membrane"/>
    <property type="evidence" value="ECO:0007669"/>
    <property type="project" value="TreeGrafter"/>
</dbReference>
<dbReference type="PANTHER" id="PTHR34989:SF1">
    <property type="entry name" value="PROTEIN HDED"/>
    <property type="match status" value="1"/>
</dbReference>